<feature type="transmembrane region" description="Helical" evidence="5">
    <location>
        <begin position="253"/>
        <end position="271"/>
    </location>
</feature>
<evidence type="ECO:0008006" key="7">
    <source>
        <dbReference type="Google" id="ProtNLM"/>
    </source>
</evidence>
<evidence type="ECO:0000256" key="1">
    <source>
        <dbReference type="ARBA" id="ARBA00004141"/>
    </source>
</evidence>
<dbReference type="InterPro" id="IPR002797">
    <property type="entry name" value="Polysacc_synth"/>
</dbReference>
<name>A0A382MXD9_9ZZZZ</name>
<evidence type="ECO:0000256" key="3">
    <source>
        <dbReference type="ARBA" id="ARBA00022989"/>
    </source>
</evidence>
<keyword evidence="4 5" id="KW-0472">Membrane</keyword>
<sequence length="297" mass="33978">MRQFLANPDFRKYFANTSWLLGERVLRMVVSLFVGIYVARYLGPERYGLLTYSNSFVGLFVALATLGLDSVVIRELVKTPELRAELLGTSFFLKIIGTFLMWLCILATVPFTDNDTDTNILIAIIAFGVIFQSIYVIDFHFQAVVKVKHVVHVQLIQLAASTISKLVLIYIEASLGWFAAIYSLDALALAIGLTYKYLHDNGNISWRWNNSVAKTLLTDSWPLMLAYMSYLVYSRIDRIMIKEMLDEYNVGIYSAAYAIYEAPLFISLMVAKSIYPKLVDYYQNNKDKLFKYYLVLS</sequence>
<feature type="transmembrane region" description="Helical" evidence="5">
    <location>
        <begin position="216"/>
        <end position="233"/>
    </location>
</feature>
<reference evidence="6" key="1">
    <citation type="submission" date="2018-05" db="EMBL/GenBank/DDBJ databases">
        <authorList>
            <person name="Lanie J.A."/>
            <person name="Ng W.-L."/>
            <person name="Kazmierczak K.M."/>
            <person name="Andrzejewski T.M."/>
            <person name="Davidsen T.M."/>
            <person name="Wayne K.J."/>
            <person name="Tettelin H."/>
            <person name="Glass J.I."/>
            <person name="Rusch D."/>
            <person name="Podicherti R."/>
            <person name="Tsui H.-C.T."/>
            <person name="Winkler M.E."/>
        </authorList>
    </citation>
    <scope>NUCLEOTIDE SEQUENCE</scope>
</reference>
<evidence type="ECO:0000256" key="4">
    <source>
        <dbReference type="ARBA" id="ARBA00023136"/>
    </source>
</evidence>
<accession>A0A382MXD9</accession>
<evidence type="ECO:0000256" key="2">
    <source>
        <dbReference type="ARBA" id="ARBA00022692"/>
    </source>
</evidence>
<dbReference type="CDD" id="cd13128">
    <property type="entry name" value="MATE_Wzx_like"/>
    <property type="match status" value="1"/>
</dbReference>
<dbReference type="GO" id="GO:0016020">
    <property type="term" value="C:membrane"/>
    <property type="evidence" value="ECO:0007669"/>
    <property type="project" value="UniProtKB-SubCell"/>
</dbReference>
<feature type="transmembrane region" description="Helical" evidence="5">
    <location>
        <begin position="91"/>
        <end position="112"/>
    </location>
</feature>
<feature type="non-terminal residue" evidence="6">
    <location>
        <position position="297"/>
    </location>
</feature>
<evidence type="ECO:0000313" key="6">
    <source>
        <dbReference type="EMBL" id="SVC53713.1"/>
    </source>
</evidence>
<gene>
    <name evidence="6" type="ORF">METZ01_LOCUS306567</name>
</gene>
<feature type="transmembrane region" description="Helical" evidence="5">
    <location>
        <begin position="118"/>
        <end position="137"/>
    </location>
</feature>
<dbReference type="Pfam" id="PF01943">
    <property type="entry name" value="Polysacc_synt"/>
    <property type="match status" value="1"/>
</dbReference>
<comment type="subcellular location">
    <subcellularLocation>
        <location evidence="1">Membrane</location>
        <topology evidence="1">Multi-pass membrane protein</topology>
    </subcellularLocation>
</comment>
<feature type="transmembrane region" description="Helical" evidence="5">
    <location>
        <begin position="49"/>
        <end position="71"/>
    </location>
</feature>
<keyword evidence="2 5" id="KW-0812">Transmembrane</keyword>
<evidence type="ECO:0000256" key="5">
    <source>
        <dbReference type="SAM" id="Phobius"/>
    </source>
</evidence>
<dbReference type="PANTHER" id="PTHR43424:SF1">
    <property type="entry name" value="LOCUS PUTATIVE PROTEIN 1-RELATED"/>
    <property type="match status" value="1"/>
</dbReference>
<dbReference type="InterPro" id="IPR052556">
    <property type="entry name" value="PolySynth_Transporter"/>
</dbReference>
<protein>
    <recommendedName>
        <fullName evidence="7">Polysaccharide biosynthesis protein C-terminal domain-containing protein</fullName>
    </recommendedName>
</protein>
<feature type="transmembrane region" description="Helical" evidence="5">
    <location>
        <begin position="177"/>
        <end position="195"/>
    </location>
</feature>
<dbReference type="EMBL" id="UINC01096654">
    <property type="protein sequence ID" value="SVC53713.1"/>
    <property type="molecule type" value="Genomic_DNA"/>
</dbReference>
<organism evidence="6">
    <name type="scientific">marine metagenome</name>
    <dbReference type="NCBI Taxonomy" id="408172"/>
    <lineage>
        <taxon>unclassified sequences</taxon>
        <taxon>metagenomes</taxon>
        <taxon>ecological metagenomes</taxon>
    </lineage>
</organism>
<feature type="transmembrane region" description="Helical" evidence="5">
    <location>
        <begin position="25"/>
        <end position="43"/>
    </location>
</feature>
<proteinExistence type="predicted"/>
<keyword evidence="3 5" id="KW-1133">Transmembrane helix</keyword>
<dbReference type="AlphaFoldDB" id="A0A382MXD9"/>
<dbReference type="PANTHER" id="PTHR43424">
    <property type="entry name" value="LOCUS PUTATIVE PROTEIN 1-RELATED"/>
    <property type="match status" value="1"/>
</dbReference>